<keyword evidence="3 6" id="KW-0479">Metal-binding</keyword>
<dbReference type="PaxDb" id="6239-T13G4.4.1"/>
<dbReference type="InterPro" id="IPR003726">
    <property type="entry name" value="HCY_dom"/>
</dbReference>
<evidence type="ECO:0007829" key="11">
    <source>
        <dbReference type="PeptideAtlas" id="Q966F6"/>
    </source>
</evidence>
<dbReference type="eggNOG" id="KOG1579">
    <property type="taxonomic scope" value="Eukaryota"/>
</dbReference>
<evidence type="ECO:0000313" key="9">
    <source>
        <dbReference type="Proteomes" id="UP000001940"/>
    </source>
</evidence>
<protein>
    <submittedName>
        <fullName evidence="8">Hcy-binding domain-containing protein</fullName>
    </submittedName>
</protein>
<dbReference type="Proteomes" id="UP000001940">
    <property type="component" value="Chromosome X"/>
</dbReference>
<comment type="pathway">
    <text evidence="5">Amino-acid biosynthesis; L-methionine biosynthesis via de novo pathway.</text>
</comment>
<keyword evidence="11" id="KW-1267">Proteomics identification</keyword>
<dbReference type="InterPro" id="IPR051486">
    <property type="entry name" value="Hcy_S-methyltransferase"/>
</dbReference>
<keyword evidence="4 6" id="KW-0862">Zinc</keyword>
<dbReference type="EMBL" id="BX284606">
    <property type="protein sequence ID" value="CCD67540.1"/>
    <property type="molecule type" value="Genomic_DNA"/>
</dbReference>
<dbReference type="PANTHER" id="PTHR46015">
    <property type="entry name" value="ZGC:172121"/>
    <property type="match status" value="1"/>
</dbReference>
<dbReference type="FunFam" id="3.20.20.330:FF:000015">
    <property type="entry name" value="Protein CBG15622"/>
    <property type="match status" value="1"/>
</dbReference>
<dbReference type="InParanoid" id="Q966F6"/>
<reference evidence="8 9" key="1">
    <citation type="journal article" date="1998" name="Science">
        <title>Genome sequence of the nematode C. elegans: a platform for investigating biology.</title>
        <authorList>
            <consortium name="The C. elegans sequencing consortium"/>
            <person name="Sulson J.E."/>
            <person name="Waterston R."/>
        </authorList>
    </citation>
    <scope>NUCLEOTIDE SEQUENCE [LARGE SCALE GENOMIC DNA]</scope>
    <source>
        <strain evidence="8 9">Bristol N2</strain>
    </source>
</reference>
<evidence type="ECO:0000256" key="4">
    <source>
        <dbReference type="ARBA" id="ARBA00022833"/>
    </source>
</evidence>
<evidence type="ECO:0000256" key="3">
    <source>
        <dbReference type="ARBA" id="ARBA00022723"/>
    </source>
</evidence>
<dbReference type="OrthoDB" id="261426at2759"/>
<dbReference type="OMA" id="HWSFPAN"/>
<dbReference type="GO" id="GO:0033528">
    <property type="term" value="P:S-methylmethionine cycle"/>
    <property type="evidence" value="ECO:0000318"/>
    <property type="project" value="GO_Central"/>
</dbReference>
<dbReference type="PROSITE" id="PS50970">
    <property type="entry name" value="HCY"/>
    <property type="match status" value="1"/>
</dbReference>
<evidence type="ECO:0000256" key="2">
    <source>
        <dbReference type="ARBA" id="ARBA00022679"/>
    </source>
</evidence>
<dbReference type="Bgee" id="WBGene00020491">
    <property type="expression patterns" value="Expressed in material anatomical entity and 5 other cell types or tissues"/>
</dbReference>
<dbReference type="WormBase" id="T13G4.4">
    <property type="protein sequence ID" value="CE44630"/>
    <property type="gene ID" value="WBGene00020491"/>
</dbReference>
<dbReference type="PhylomeDB" id="Q966F6"/>
<keyword evidence="2 6" id="KW-0808">Transferase</keyword>
<accession>Q966F6</accession>
<gene>
    <name evidence="8" type="ORF">CELE_T13G4.4</name>
    <name evidence="8 10" type="ORF">T13G4.4</name>
</gene>
<keyword evidence="1 6" id="KW-0489">Methyltransferase</keyword>
<proteinExistence type="evidence at protein level"/>
<sequence>MVRLLDGSMSSQLLRFGYDCNQQENKPHWSFPANADMELMENVYKSFLDLEVKVITSNTYHFGSTLDKTIPENAEKRELYEKYFEETCLKLCHLTTGSSDVEAWGSVGTLATMYHDLSEYTGAYMDQSEAKKTAYDYFKIILTLFHNRSSIRKLIFETIPSADEGSVALDVLQEFPEFEAVISFTFKEHGCLRHGEKITSVAQQMKQSPQVLGIGINCTDPNNVLPALNELQPFAFSEVFVYPNKGDSKFLEEGIDESNVFTKTLVTSWIEKGVTAIGGCCGVTNDQIKVLKPLLGKINTNQLL</sequence>
<feature type="binding site" evidence="6">
    <location>
        <position position="281"/>
    </location>
    <ligand>
        <name>Zn(2+)</name>
        <dbReference type="ChEBI" id="CHEBI:29105"/>
    </ligand>
</feature>
<dbReference type="FunCoup" id="Q966F6">
    <property type="interactions" value="112"/>
</dbReference>
<keyword evidence="9" id="KW-1185">Reference proteome</keyword>
<evidence type="ECO:0000313" key="10">
    <source>
        <dbReference type="WormBase" id="T13G4.4"/>
    </source>
</evidence>
<dbReference type="SMR" id="Q966F6"/>
<dbReference type="GO" id="GO:0046872">
    <property type="term" value="F:metal ion binding"/>
    <property type="evidence" value="ECO:0007669"/>
    <property type="project" value="UniProtKB-KW"/>
</dbReference>
<feature type="domain" description="Hcy-binding" evidence="7">
    <location>
        <begin position="1"/>
        <end position="295"/>
    </location>
</feature>
<evidence type="ECO:0000256" key="5">
    <source>
        <dbReference type="ARBA" id="ARBA00034478"/>
    </source>
</evidence>
<evidence type="ECO:0000256" key="6">
    <source>
        <dbReference type="PROSITE-ProRule" id="PRU00333"/>
    </source>
</evidence>
<evidence type="ECO:0000256" key="1">
    <source>
        <dbReference type="ARBA" id="ARBA00022603"/>
    </source>
</evidence>
<organism evidence="8 9">
    <name type="scientific">Caenorhabditis elegans</name>
    <dbReference type="NCBI Taxonomy" id="6239"/>
    <lineage>
        <taxon>Eukaryota</taxon>
        <taxon>Metazoa</taxon>
        <taxon>Ecdysozoa</taxon>
        <taxon>Nematoda</taxon>
        <taxon>Chromadorea</taxon>
        <taxon>Rhabditida</taxon>
        <taxon>Rhabditina</taxon>
        <taxon>Rhabditomorpha</taxon>
        <taxon>Rhabditoidea</taxon>
        <taxon>Rhabditidae</taxon>
        <taxon>Peloderinae</taxon>
        <taxon>Caenorhabditis</taxon>
    </lineage>
</organism>
<dbReference type="GO" id="GO:0032259">
    <property type="term" value="P:methylation"/>
    <property type="evidence" value="ECO:0007669"/>
    <property type="project" value="UniProtKB-KW"/>
</dbReference>
<dbReference type="HOGENOM" id="CLU_004914_3_1_1"/>
<dbReference type="GO" id="GO:0009086">
    <property type="term" value="P:methionine biosynthetic process"/>
    <property type="evidence" value="ECO:0000318"/>
    <property type="project" value="GO_Central"/>
</dbReference>
<dbReference type="SUPFAM" id="SSF82282">
    <property type="entry name" value="Homocysteine S-methyltransferase"/>
    <property type="match status" value="1"/>
</dbReference>
<name>Q966F6_CAEEL</name>
<dbReference type="InterPro" id="IPR036589">
    <property type="entry name" value="HCY_dom_sf"/>
</dbReference>
<dbReference type="Gene3D" id="3.20.20.330">
    <property type="entry name" value="Homocysteine-binding-like domain"/>
    <property type="match status" value="1"/>
</dbReference>
<evidence type="ECO:0000259" key="7">
    <source>
        <dbReference type="PROSITE" id="PS50970"/>
    </source>
</evidence>
<dbReference type="PANTHER" id="PTHR46015:SF1">
    <property type="entry name" value="HOMOCYSTEINE S-METHYLTRANSFERASE-LIKE ISOFORM 1"/>
    <property type="match status" value="1"/>
</dbReference>
<feature type="binding site" evidence="6">
    <location>
        <position position="218"/>
    </location>
    <ligand>
        <name>Zn(2+)</name>
        <dbReference type="ChEBI" id="CHEBI:29105"/>
    </ligand>
</feature>
<comment type="cofactor">
    <cofactor evidence="6">
        <name>Zn(2+)</name>
        <dbReference type="ChEBI" id="CHEBI:29105"/>
    </cofactor>
</comment>
<dbReference type="Pfam" id="PF02574">
    <property type="entry name" value="S-methyl_trans"/>
    <property type="match status" value="1"/>
</dbReference>
<dbReference type="AlphaFoldDB" id="Q966F6"/>
<feature type="binding site" evidence="6">
    <location>
        <position position="280"/>
    </location>
    <ligand>
        <name>Zn(2+)</name>
        <dbReference type="ChEBI" id="CHEBI:29105"/>
    </ligand>
</feature>
<evidence type="ECO:0000313" key="8">
    <source>
        <dbReference type="EMBL" id="CCD67540.1"/>
    </source>
</evidence>
<dbReference type="GO" id="GO:0008898">
    <property type="term" value="F:S-adenosylmethionine-homocysteine S-methyltransferase activity"/>
    <property type="evidence" value="ECO:0000318"/>
    <property type="project" value="GO_Central"/>
</dbReference>
<dbReference type="UCSC" id="T13G4.4">
    <property type="organism name" value="c. elegans"/>
</dbReference>
<dbReference type="STRING" id="6239.T13G4.4.1"/>
<dbReference type="AGR" id="WB:WBGene00020491"/>
<dbReference type="PeptideAtlas" id="Q966F6"/>